<dbReference type="EMBL" id="SWLE01000011">
    <property type="protein sequence ID" value="TNM94607.1"/>
    <property type="molecule type" value="Genomic_DNA"/>
</dbReference>
<dbReference type="PANTHER" id="PTHR21442:SF0">
    <property type="entry name" value="CILIA- AND FLAGELLA-ASSOCIATED PROTEIN 206"/>
    <property type="match status" value="1"/>
</dbReference>
<name>A0A4Z2BS20_9TELE</name>
<keyword evidence="7" id="KW-0206">Cytoskeleton</keyword>
<dbReference type="GO" id="GO:0005930">
    <property type="term" value="C:axoneme"/>
    <property type="evidence" value="ECO:0007669"/>
    <property type="project" value="UniProtKB-SubCell"/>
</dbReference>
<organism evidence="10 11">
    <name type="scientific">Takifugu bimaculatus</name>
    <dbReference type="NCBI Taxonomy" id="433685"/>
    <lineage>
        <taxon>Eukaryota</taxon>
        <taxon>Metazoa</taxon>
        <taxon>Chordata</taxon>
        <taxon>Craniata</taxon>
        <taxon>Vertebrata</taxon>
        <taxon>Euteleostomi</taxon>
        <taxon>Actinopterygii</taxon>
        <taxon>Neopterygii</taxon>
        <taxon>Teleostei</taxon>
        <taxon>Neoteleostei</taxon>
        <taxon>Acanthomorphata</taxon>
        <taxon>Eupercaria</taxon>
        <taxon>Tetraodontiformes</taxon>
        <taxon>Tetradontoidea</taxon>
        <taxon>Tetraodontidae</taxon>
        <taxon>Takifugu</taxon>
    </lineage>
</organism>
<dbReference type="AlphaFoldDB" id="A0A4Z2BS20"/>
<evidence type="ECO:0000256" key="1">
    <source>
        <dbReference type="ARBA" id="ARBA00004430"/>
    </source>
</evidence>
<evidence type="ECO:0000313" key="11">
    <source>
        <dbReference type="Proteomes" id="UP000516260"/>
    </source>
</evidence>
<evidence type="ECO:0000256" key="3">
    <source>
        <dbReference type="ARBA" id="ARBA00021602"/>
    </source>
</evidence>
<gene>
    <name evidence="10" type="ORF">fugu_017366</name>
</gene>
<proteinExistence type="inferred from homology"/>
<comment type="function">
    <text evidence="9">Essential for sperm motility and is involved in the regulation of the beating frequency of motile cilia on the epithelial cells of the respiratory tract. Required for the establishment of radial spokes in sperm flagella.</text>
</comment>
<evidence type="ECO:0000256" key="7">
    <source>
        <dbReference type="ARBA" id="ARBA00023212"/>
    </source>
</evidence>
<dbReference type="Proteomes" id="UP000516260">
    <property type="component" value="Chromosome 19"/>
</dbReference>
<comment type="subcellular location">
    <subcellularLocation>
        <location evidence="1">Cytoplasm</location>
        <location evidence="1">Cytoskeleton</location>
        <location evidence="1">Cilium axoneme</location>
    </subcellularLocation>
</comment>
<evidence type="ECO:0000256" key="2">
    <source>
        <dbReference type="ARBA" id="ARBA00010500"/>
    </source>
</evidence>
<dbReference type="GO" id="GO:0007288">
    <property type="term" value="P:sperm axoneme assembly"/>
    <property type="evidence" value="ECO:0007669"/>
    <property type="project" value="TreeGrafter"/>
</dbReference>
<evidence type="ECO:0000256" key="5">
    <source>
        <dbReference type="ARBA" id="ARBA00022794"/>
    </source>
</evidence>
<evidence type="ECO:0000256" key="6">
    <source>
        <dbReference type="ARBA" id="ARBA00023069"/>
    </source>
</evidence>
<comment type="caution">
    <text evidence="10">The sequence shown here is derived from an EMBL/GenBank/DDBJ whole genome shotgun (WGS) entry which is preliminary data.</text>
</comment>
<accession>A0A4Z2BS20</accession>
<keyword evidence="11" id="KW-1185">Reference proteome</keyword>
<reference evidence="10 11" key="1">
    <citation type="submission" date="2019-04" db="EMBL/GenBank/DDBJ databases">
        <title>The sequence and de novo assembly of Takifugu bimaculatus genome using PacBio and Hi-C technologies.</title>
        <authorList>
            <person name="Xu P."/>
            <person name="Liu B."/>
            <person name="Zhou Z."/>
        </authorList>
    </citation>
    <scope>NUCLEOTIDE SEQUENCE [LARGE SCALE GENOMIC DNA]</scope>
    <source>
        <strain evidence="10">TB-2018</strain>
        <tissue evidence="10">Muscle</tissue>
    </source>
</reference>
<keyword evidence="5" id="KW-0970">Cilium biogenesis/degradation</keyword>
<protein>
    <recommendedName>
        <fullName evidence="3">Cilia- and flagella-associated protein 206</fullName>
    </recommendedName>
</protein>
<evidence type="ECO:0000313" key="10">
    <source>
        <dbReference type="EMBL" id="TNM94607.1"/>
    </source>
</evidence>
<keyword evidence="8" id="KW-0966">Cell projection</keyword>
<evidence type="ECO:0000256" key="8">
    <source>
        <dbReference type="ARBA" id="ARBA00023273"/>
    </source>
</evidence>
<dbReference type="GO" id="GO:0003356">
    <property type="term" value="P:regulation of cilium beat frequency"/>
    <property type="evidence" value="ECO:0007669"/>
    <property type="project" value="TreeGrafter"/>
</dbReference>
<keyword evidence="6" id="KW-0969">Cilium</keyword>
<dbReference type="PANTHER" id="PTHR21442">
    <property type="entry name" value="CILIA- AND FLAGELLA-ASSOCIATED PROTEIN 206"/>
    <property type="match status" value="1"/>
</dbReference>
<dbReference type="GO" id="GO:0036064">
    <property type="term" value="C:ciliary basal body"/>
    <property type="evidence" value="ECO:0007669"/>
    <property type="project" value="TreeGrafter"/>
</dbReference>
<comment type="similarity">
    <text evidence="2">Belongs to the CFAP206 family.</text>
</comment>
<sequence length="166" mass="18941">MAFQTESFVKKMILELQQQCAGRGSELSKTLVALMVKSVLSDSKNNLNADQGLTEEERHRLEELCLNKLTEKCNPAIHTIKMQEYFAATYTSKCQFLEQIRGAVELRMSPLRREITDSRLETRDAFDALHSKISFLRPSMVQRGLTCRGQQREPSQSCPAKCFPSH</sequence>
<keyword evidence="4" id="KW-0963">Cytoplasm</keyword>
<dbReference type="InterPro" id="IPR021897">
    <property type="entry name" value="FAP206"/>
</dbReference>
<evidence type="ECO:0000256" key="9">
    <source>
        <dbReference type="ARBA" id="ARBA00045321"/>
    </source>
</evidence>
<evidence type="ECO:0000256" key="4">
    <source>
        <dbReference type="ARBA" id="ARBA00022490"/>
    </source>
</evidence>
<dbReference type="GO" id="GO:1901317">
    <property type="term" value="P:regulation of flagellated sperm motility"/>
    <property type="evidence" value="ECO:0007669"/>
    <property type="project" value="TreeGrafter"/>
</dbReference>